<accession>A0ABY7ASC5</accession>
<evidence type="ECO:0000256" key="1">
    <source>
        <dbReference type="SAM" id="SignalP"/>
    </source>
</evidence>
<proteinExistence type="predicted"/>
<keyword evidence="3" id="KW-1185">Reference proteome</keyword>
<dbReference type="Proteomes" id="UP001163726">
    <property type="component" value="Plasmid pCadTS8_2"/>
</dbReference>
<dbReference type="EMBL" id="CP109967">
    <property type="protein sequence ID" value="WAJ72434.1"/>
    <property type="molecule type" value="Genomic_DNA"/>
</dbReference>
<evidence type="ECO:0000313" key="3">
    <source>
        <dbReference type="Proteomes" id="UP001163726"/>
    </source>
</evidence>
<dbReference type="RefSeq" id="WP_268077235.1">
    <property type="nucleotide sequence ID" value="NZ_CP109967.1"/>
</dbReference>
<feature type="signal peptide" evidence="1">
    <location>
        <begin position="1"/>
        <end position="19"/>
    </location>
</feature>
<organism evidence="2 3">
    <name type="scientific">Catenovulum adriaticum</name>
    <dbReference type="NCBI Taxonomy" id="2984846"/>
    <lineage>
        <taxon>Bacteria</taxon>
        <taxon>Pseudomonadati</taxon>
        <taxon>Pseudomonadota</taxon>
        <taxon>Gammaproteobacteria</taxon>
        <taxon>Alteromonadales</taxon>
        <taxon>Alteromonadaceae</taxon>
        <taxon>Catenovulum</taxon>
    </lineage>
</organism>
<evidence type="ECO:0008006" key="4">
    <source>
        <dbReference type="Google" id="ProtNLM"/>
    </source>
</evidence>
<keyword evidence="1" id="KW-0732">Signal</keyword>
<name>A0ABY7ASC5_9ALTE</name>
<evidence type="ECO:0000313" key="2">
    <source>
        <dbReference type="EMBL" id="WAJ72434.1"/>
    </source>
</evidence>
<feature type="chain" id="PRO_5047312741" description="DUF2846 domain-containing protein" evidence="1">
    <location>
        <begin position="20"/>
        <end position="207"/>
    </location>
</feature>
<keyword evidence="2" id="KW-0614">Plasmid</keyword>
<protein>
    <recommendedName>
        <fullName evidence="4">DUF2846 domain-containing protein</fullName>
    </recommendedName>
</protein>
<dbReference type="PROSITE" id="PS51257">
    <property type="entry name" value="PROKAR_LIPOPROTEIN"/>
    <property type="match status" value="1"/>
</dbReference>
<reference evidence="2" key="1">
    <citation type="submission" date="2022-10" db="EMBL/GenBank/DDBJ databases">
        <title>Catenovulum adriacola sp. nov. isolated in the Harbour of Susak.</title>
        <authorList>
            <person name="Schoch T."/>
            <person name="Reich S.J."/>
            <person name="Stoeferle S."/>
            <person name="Flaiz M."/>
            <person name="Kazda M."/>
            <person name="Riedel C.U."/>
            <person name="Duerre P."/>
        </authorList>
    </citation>
    <scope>NUCLEOTIDE SEQUENCE</scope>
    <source>
        <strain evidence="2">TS8</strain>
        <plasmid evidence="2">pCadTS8_2</plasmid>
    </source>
</reference>
<sequence length="207" mass="23415">MKRLKRYLCLLYASLSLLACSVAIKPSTQIDIHDKQGKQYTGYILMGFDTLSHIEAVHIDGVINLTYEPDSAQLDNQFVLAQVPIGSYTFTQVETGIKKYELNDELKWDFDVSPGRINYIGNLEIQEHLMLGYYQKNVVELVNKSSFAIQYLQATKPSLLKNIKLVYQGPGNDTFIDYVQNQFYLNASLAMPNNASARSSAEVLNNE</sequence>
<geneLocation type="plasmid" evidence="2 3">
    <name>pCadTS8_2</name>
</geneLocation>
<gene>
    <name evidence="2" type="ORF">OLW01_17035</name>
</gene>